<evidence type="ECO:0000313" key="2">
    <source>
        <dbReference type="Ensembl" id="ENSMPUP00000000957.1"/>
    </source>
</evidence>
<sequence length="205" mass="22478">KKKKKESYQQWKTQKILKSYLDFKSCGTFHLRTDSISSPLAHPCSNYNPQELRKLRSREERGAGGTSIIFLLLLNQPCCLRQALPGSPPTPRPPNSAPGDSGVLREQCGGAARSGKARSAARAGGQSWPAFVCESARGAQSIHSLSSSSSSSSVSSSSLKHTPSPRPQHSNRTWRLRRRRHSAARSGGGHNLRRSRERRGRNPPS</sequence>
<dbReference type="InParanoid" id="M3XPF7"/>
<feature type="compositionally biased region" description="Low complexity" evidence="1">
    <location>
        <begin position="144"/>
        <end position="159"/>
    </location>
</feature>
<dbReference type="AlphaFoldDB" id="M3XPF7"/>
<name>M3XPF7_MUSPF</name>
<reference evidence="2" key="1">
    <citation type="submission" date="2024-06" db="UniProtKB">
        <authorList>
            <consortium name="Ensembl"/>
        </authorList>
    </citation>
    <scope>IDENTIFICATION</scope>
</reference>
<feature type="compositionally biased region" description="Pro residues" evidence="1">
    <location>
        <begin position="86"/>
        <end position="96"/>
    </location>
</feature>
<accession>M3XPF7</accession>
<feature type="region of interest" description="Disordered" evidence="1">
    <location>
        <begin position="142"/>
        <end position="205"/>
    </location>
</feature>
<proteinExistence type="predicted"/>
<organism evidence="2">
    <name type="scientific">Mustela putorius furo</name>
    <name type="common">European domestic ferret</name>
    <name type="synonym">Mustela furo</name>
    <dbReference type="NCBI Taxonomy" id="9669"/>
    <lineage>
        <taxon>Eukaryota</taxon>
        <taxon>Metazoa</taxon>
        <taxon>Chordata</taxon>
        <taxon>Craniata</taxon>
        <taxon>Vertebrata</taxon>
        <taxon>Euteleostomi</taxon>
        <taxon>Mammalia</taxon>
        <taxon>Eutheria</taxon>
        <taxon>Laurasiatheria</taxon>
        <taxon>Carnivora</taxon>
        <taxon>Caniformia</taxon>
        <taxon>Musteloidea</taxon>
        <taxon>Mustelidae</taxon>
        <taxon>Mustelinae</taxon>
        <taxon>Mustela</taxon>
    </lineage>
</organism>
<protein>
    <submittedName>
        <fullName evidence="2">Uncharacterized protein</fullName>
    </submittedName>
</protein>
<dbReference type="EMBL" id="AEYP01049630">
    <property type="status" value="NOT_ANNOTATED_CDS"/>
    <property type="molecule type" value="Genomic_DNA"/>
</dbReference>
<feature type="region of interest" description="Disordered" evidence="1">
    <location>
        <begin position="83"/>
        <end position="121"/>
    </location>
</feature>
<feature type="compositionally biased region" description="Basic residues" evidence="1">
    <location>
        <begin position="191"/>
        <end position="205"/>
    </location>
</feature>
<dbReference type="HOGENOM" id="CLU_1340284_0_0_1"/>
<feature type="compositionally biased region" description="Low complexity" evidence="1">
    <location>
        <begin position="109"/>
        <end position="121"/>
    </location>
</feature>
<feature type="compositionally biased region" description="Basic residues" evidence="1">
    <location>
        <begin position="172"/>
        <end position="183"/>
    </location>
</feature>
<evidence type="ECO:0000256" key="1">
    <source>
        <dbReference type="SAM" id="MobiDB-lite"/>
    </source>
</evidence>
<dbReference type="Ensembl" id="ENSMPUT00000000976.1">
    <property type="protein sequence ID" value="ENSMPUP00000000957.1"/>
    <property type="gene ID" value="ENSMPUG00000000963.1"/>
</dbReference>